<evidence type="ECO:0000313" key="2">
    <source>
        <dbReference type="EMBL" id="KAK3343191.1"/>
    </source>
</evidence>
<dbReference type="RefSeq" id="XP_062680984.1">
    <property type="nucleotide sequence ID" value="XM_062829728.1"/>
</dbReference>
<gene>
    <name evidence="2" type="ORF">B0H65DRAFT_550359</name>
</gene>
<reference evidence="2" key="2">
    <citation type="submission" date="2023-06" db="EMBL/GenBank/DDBJ databases">
        <authorList>
            <consortium name="Lawrence Berkeley National Laboratory"/>
            <person name="Haridas S."/>
            <person name="Hensen N."/>
            <person name="Bonometti L."/>
            <person name="Westerberg I."/>
            <person name="Brannstrom I.O."/>
            <person name="Guillou S."/>
            <person name="Cros-Aarteil S."/>
            <person name="Calhoun S."/>
            <person name="Kuo A."/>
            <person name="Mondo S."/>
            <person name="Pangilinan J."/>
            <person name="Riley R."/>
            <person name="Labutti K."/>
            <person name="Andreopoulos B."/>
            <person name="Lipzen A."/>
            <person name="Chen C."/>
            <person name="Yanf M."/>
            <person name="Daum C."/>
            <person name="Ng V."/>
            <person name="Clum A."/>
            <person name="Steindorff A."/>
            <person name="Ohm R."/>
            <person name="Martin F."/>
            <person name="Silar P."/>
            <person name="Natvig D."/>
            <person name="Lalanne C."/>
            <person name="Gautier V."/>
            <person name="Ament-Velasquez S.L."/>
            <person name="Kruys A."/>
            <person name="Hutchinson M.I."/>
            <person name="Powell A.J."/>
            <person name="Barry K."/>
            <person name="Miller A.N."/>
            <person name="Grigoriev I.V."/>
            <person name="Debuchy R."/>
            <person name="Gladieux P."/>
            <person name="Thoren M.H."/>
            <person name="Johannesson H."/>
        </authorList>
    </citation>
    <scope>NUCLEOTIDE SEQUENCE</scope>
    <source>
        <strain evidence="2">CBS 560.94</strain>
    </source>
</reference>
<feature type="chain" id="PRO_5042119074" evidence="1">
    <location>
        <begin position="23"/>
        <end position="171"/>
    </location>
</feature>
<feature type="signal peptide" evidence="1">
    <location>
        <begin position="1"/>
        <end position="22"/>
    </location>
</feature>
<accession>A0AAE0JDI7</accession>
<reference evidence="2" key="1">
    <citation type="journal article" date="2023" name="Mol. Phylogenet. Evol.">
        <title>Genome-scale phylogeny and comparative genomics of the fungal order Sordariales.</title>
        <authorList>
            <person name="Hensen N."/>
            <person name="Bonometti L."/>
            <person name="Westerberg I."/>
            <person name="Brannstrom I.O."/>
            <person name="Guillou S."/>
            <person name="Cros-Aarteil S."/>
            <person name="Calhoun S."/>
            <person name="Haridas S."/>
            <person name="Kuo A."/>
            <person name="Mondo S."/>
            <person name="Pangilinan J."/>
            <person name="Riley R."/>
            <person name="LaButti K."/>
            <person name="Andreopoulos B."/>
            <person name="Lipzen A."/>
            <person name="Chen C."/>
            <person name="Yan M."/>
            <person name="Daum C."/>
            <person name="Ng V."/>
            <person name="Clum A."/>
            <person name="Steindorff A."/>
            <person name="Ohm R.A."/>
            <person name="Martin F."/>
            <person name="Silar P."/>
            <person name="Natvig D.O."/>
            <person name="Lalanne C."/>
            <person name="Gautier V."/>
            <person name="Ament-Velasquez S.L."/>
            <person name="Kruys A."/>
            <person name="Hutchinson M.I."/>
            <person name="Powell A.J."/>
            <person name="Barry K."/>
            <person name="Miller A.N."/>
            <person name="Grigoriev I.V."/>
            <person name="Debuchy R."/>
            <person name="Gladieux P."/>
            <person name="Hiltunen Thoren M."/>
            <person name="Johannesson H."/>
        </authorList>
    </citation>
    <scope>NUCLEOTIDE SEQUENCE</scope>
    <source>
        <strain evidence="2">CBS 560.94</strain>
    </source>
</reference>
<evidence type="ECO:0000256" key="1">
    <source>
        <dbReference type="SAM" id="SignalP"/>
    </source>
</evidence>
<dbReference type="GeneID" id="87866882"/>
<keyword evidence="3" id="KW-1185">Reference proteome</keyword>
<proteinExistence type="predicted"/>
<protein>
    <submittedName>
        <fullName evidence="2">Uncharacterized protein</fullName>
    </submittedName>
</protein>
<sequence length="171" mass="17402">MLIQARSLFGLIGLFLLQVTSAQTTAFSDASLNYIGVALDIGADDQGHTTTYYVTNISVVDNTVLYDNGAIGTSCDSAFTPVMDTLYESYPAGGKSWHGVDCVPATMTGLDYTPAGAVVYRTIDSMPAGATSTGGSTHKSGAGSSVSEALAAGYIFGPLAGLVALGALAIL</sequence>
<dbReference type="EMBL" id="JAUEPP010000005">
    <property type="protein sequence ID" value="KAK3343191.1"/>
    <property type="molecule type" value="Genomic_DNA"/>
</dbReference>
<name>A0AAE0JDI7_9PEZI</name>
<evidence type="ECO:0000313" key="3">
    <source>
        <dbReference type="Proteomes" id="UP001278500"/>
    </source>
</evidence>
<comment type="caution">
    <text evidence="2">The sequence shown here is derived from an EMBL/GenBank/DDBJ whole genome shotgun (WGS) entry which is preliminary data.</text>
</comment>
<organism evidence="2 3">
    <name type="scientific">Neurospora tetraspora</name>
    <dbReference type="NCBI Taxonomy" id="94610"/>
    <lineage>
        <taxon>Eukaryota</taxon>
        <taxon>Fungi</taxon>
        <taxon>Dikarya</taxon>
        <taxon>Ascomycota</taxon>
        <taxon>Pezizomycotina</taxon>
        <taxon>Sordariomycetes</taxon>
        <taxon>Sordariomycetidae</taxon>
        <taxon>Sordariales</taxon>
        <taxon>Sordariaceae</taxon>
        <taxon>Neurospora</taxon>
    </lineage>
</organism>
<dbReference type="Proteomes" id="UP001278500">
    <property type="component" value="Unassembled WGS sequence"/>
</dbReference>
<keyword evidence="1" id="KW-0732">Signal</keyword>
<dbReference type="AlphaFoldDB" id="A0AAE0JDI7"/>